<keyword evidence="3" id="KW-1185">Reference proteome</keyword>
<comment type="caution">
    <text evidence="2">The sequence shown here is derived from an EMBL/GenBank/DDBJ whole genome shotgun (WGS) entry which is preliminary data.</text>
</comment>
<feature type="signal peptide" evidence="1">
    <location>
        <begin position="1"/>
        <end position="21"/>
    </location>
</feature>
<gene>
    <name evidence="2" type="ORF">RFV38_01190</name>
</gene>
<dbReference type="RefSeq" id="WP_320312535.1">
    <property type="nucleotide sequence ID" value="NZ_JAVIKH010000001.1"/>
</dbReference>
<organism evidence="2 3">
    <name type="scientific">Candidatus Cetobacterium colombiensis</name>
    <dbReference type="NCBI Taxonomy" id="3073100"/>
    <lineage>
        <taxon>Bacteria</taxon>
        <taxon>Fusobacteriati</taxon>
        <taxon>Fusobacteriota</taxon>
        <taxon>Fusobacteriia</taxon>
        <taxon>Fusobacteriales</taxon>
        <taxon>Fusobacteriaceae</taxon>
        <taxon>Cetobacterium</taxon>
    </lineage>
</organism>
<dbReference type="EMBL" id="JAVIKH010000001">
    <property type="protein sequence ID" value="MDX8335125.1"/>
    <property type="molecule type" value="Genomic_DNA"/>
</dbReference>
<accession>A0ABU4W9N0</accession>
<reference evidence="3" key="1">
    <citation type="submission" date="2023-07" db="EMBL/GenBank/DDBJ databases">
        <authorList>
            <person name="Colorado M.A."/>
            <person name="Villamil L.M."/>
            <person name="Melo J.F."/>
            <person name="Rodriguez J.A."/>
            <person name="Ruiz R.Y."/>
        </authorList>
    </citation>
    <scope>NUCLEOTIDE SEQUENCE [LARGE SCALE GENOMIC DNA]</scope>
    <source>
        <strain evidence="3">C33</strain>
    </source>
</reference>
<keyword evidence="1" id="KW-0732">Signal</keyword>
<name>A0ABU4W9N0_9FUSO</name>
<feature type="chain" id="PRO_5045608089" description="Major outer membrane protein" evidence="1">
    <location>
        <begin position="22"/>
        <end position="343"/>
    </location>
</feature>
<proteinExistence type="predicted"/>
<dbReference type="Proteomes" id="UP001279681">
    <property type="component" value="Unassembled WGS sequence"/>
</dbReference>
<evidence type="ECO:0000256" key="1">
    <source>
        <dbReference type="SAM" id="SignalP"/>
    </source>
</evidence>
<sequence length="343" mass="38876">MKKIFLKTLIGSLLLTSAMYADDFVPNGSLGITQTFYGNAGKYKTESSHPSAVLSYNFAKDWNISLQWDRVWNMYDYNGGENQQNNNFSGPKATLSYNHGLLGDSKIKWTSSLMVENEAEFTGTNQTYVFAQTAFDFVDYIPKGEYIKATQVAISPMYIYGWQTKGPSGHVNTGILSLLTNWQLPADFTFTFNAYAFREWYTGSFEIENQTTGTNYNSANYFMVLAWLGYSKELYKFNDQTSLAFNFTGGFDPYISSNRSAAWDPFIVGNQIYEWLGPAVDSGNNKSTYSIFALPQLEVTYNYSDDLSFSVFAQVKYSNQVWGSTEKDWKLQPQGGVSMTYDF</sequence>
<protein>
    <recommendedName>
        <fullName evidence="4">Major outer membrane protein</fullName>
    </recommendedName>
</protein>
<evidence type="ECO:0000313" key="2">
    <source>
        <dbReference type="EMBL" id="MDX8335125.1"/>
    </source>
</evidence>
<evidence type="ECO:0008006" key="4">
    <source>
        <dbReference type="Google" id="ProtNLM"/>
    </source>
</evidence>
<evidence type="ECO:0000313" key="3">
    <source>
        <dbReference type="Proteomes" id="UP001279681"/>
    </source>
</evidence>